<reference evidence="2" key="1">
    <citation type="journal article" date="2015" name="Microbiology">
        <title>Genome of Methanoregula boonei 6A8 reveals adaptations to oligotrophic peatland environments.</title>
        <authorList>
            <person name="Braeuer S."/>
            <person name="Cadillo-Quiroz H."/>
            <person name="Kyrpides N."/>
            <person name="Woyke T."/>
            <person name="Goodwin L."/>
            <person name="Detter C."/>
            <person name="Podell S."/>
            <person name="Yavitt J.B."/>
            <person name="Zinder S.H."/>
        </authorList>
    </citation>
    <scope>NUCLEOTIDE SEQUENCE [LARGE SCALE GENOMIC DNA]</scope>
    <source>
        <strain evidence="2">DSM 21154 / JCM 14090 / 6A8</strain>
    </source>
</reference>
<evidence type="ECO:0000313" key="1">
    <source>
        <dbReference type="EMBL" id="ABS56371.1"/>
    </source>
</evidence>
<organism evidence="1 2">
    <name type="scientific">Methanoregula boonei (strain DSM 21154 / JCM 14090 / 6A8)</name>
    <dbReference type="NCBI Taxonomy" id="456442"/>
    <lineage>
        <taxon>Archaea</taxon>
        <taxon>Methanobacteriati</taxon>
        <taxon>Methanobacteriota</taxon>
        <taxon>Stenosarchaea group</taxon>
        <taxon>Methanomicrobia</taxon>
        <taxon>Methanomicrobiales</taxon>
        <taxon>Methanoregulaceae</taxon>
        <taxon>Methanoregula</taxon>
    </lineage>
</organism>
<accession>A7I9G0</accession>
<sequence>MKTRNGWVEIDGVRYDHDVVVHTDRSVTKRHKKPSKRLKSTYGHTPLSGVELGFLIHEQPAILYIGTGQYGDLPVTPDAEDVFRHYETVVRPTPDIVDLLKEEPRPFVAILHVNC</sequence>
<dbReference type="Gene3D" id="3.40.1230.10">
    <property type="entry name" value="MTH938-like"/>
    <property type="match status" value="1"/>
</dbReference>
<dbReference type="RefSeq" id="WP_012107422.1">
    <property type="nucleotide sequence ID" value="NC_009712.1"/>
</dbReference>
<dbReference type="eggNOG" id="arCOG04337">
    <property type="taxonomic scope" value="Archaea"/>
</dbReference>
<dbReference type="EMBL" id="CP000780">
    <property type="protein sequence ID" value="ABS56371.1"/>
    <property type="molecule type" value="Genomic_DNA"/>
</dbReference>
<dbReference type="HOGENOM" id="CLU_074390_5_0_2"/>
<keyword evidence="2" id="KW-1185">Reference proteome</keyword>
<dbReference type="InterPro" id="IPR036748">
    <property type="entry name" value="MTH938-like_sf"/>
</dbReference>
<dbReference type="GeneID" id="5410449"/>
<protein>
    <submittedName>
        <fullName evidence="1">Uncharacterized protein</fullName>
    </submittedName>
</protein>
<gene>
    <name evidence="1" type="ordered locus">Mboo_1856</name>
</gene>
<name>A7I9G0_METB6</name>
<dbReference type="Proteomes" id="UP000002408">
    <property type="component" value="Chromosome"/>
</dbReference>
<evidence type="ECO:0000313" key="2">
    <source>
        <dbReference type="Proteomes" id="UP000002408"/>
    </source>
</evidence>
<dbReference type="OrthoDB" id="117324at2157"/>
<proteinExistence type="predicted"/>
<dbReference type="AlphaFoldDB" id="A7I9G0"/>
<dbReference type="SUPFAM" id="SSF64076">
    <property type="entry name" value="MTH938-like"/>
    <property type="match status" value="1"/>
</dbReference>
<dbReference type="KEGG" id="mbn:Mboo_1856"/>